<sequence>MNAAVIQDVIQLLSDLAAGAGNNANTGTNDTTPSGTGTGTGILSLLSGLSS</sequence>
<keyword evidence="3" id="KW-1185">Reference proteome</keyword>
<proteinExistence type="predicted"/>
<name>A0A9X4M9M3_9ACTN</name>
<protein>
    <submittedName>
        <fullName evidence="2">Uncharacterized protein</fullName>
    </submittedName>
</protein>
<dbReference type="RefSeq" id="WP_277829850.1">
    <property type="nucleotide sequence ID" value="NZ_JAAIVF010000001.1"/>
</dbReference>
<feature type="region of interest" description="Disordered" evidence="1">
    <location>
        <begin position="21"/>
        <end position="41"/>
    </location>
</feature>
<evidence type="ECO:0000313" key="3">
    <source>
        <dbReference type="Proteomes" id="UP001152755"/>
    </source>
</evidence>
<evidence type="ECO:0000256" key="1">
    <source>
        <dbReference type="SAM" id="MobiDB-lite"/>
    </source>
</evidence>
<reference evidence="2" key="1">
    <citation type="submission" date="2022-08" db="EMBL/GenBank/DDBJ databases">
        <title>Genome analysis of Corynebacteriales strain.</title>
        <authorList>
            <person name="Lee S.D."/>
        </authorList>
    </citation>
    <scope>NUCLEOTIDE SEQUENCE</scope>
    <source>
        <strain evidence="2">D3-21</strain>
    </source>
</reference>
<accession>A0A9X4M9M3</accession>
<gene>
    <name evidence="2" type="ORF">NVS88_18555</name>
</gene>
<comment type="caution">
    <text evidence="2">The sequence shown here is derived from an EMBL/GenBank/DDBJ whole genome shotgun (WGS) entry which is preliminary data.</text>
</comment>
<organism evidence="2 3">
    <name type="scientific">Speluncibacter jeojiensis</name>
    <dbReference type="NCBI Taxonomy" id="2710754"/>
    <lineage>
        <taxon>Bacteria</taxon>
        <taxon>Bacillati</taxon>
        <taxon>Actinomycetota</taxon>
        <taxon>Actinomycetes</taxon>
        <taxon>Mycobacteriales</taxon>
        <taxon>Speluncibacteraceae</taxon>
        <taxon>Speluncibacter</taxon>
    </lineage>
</organism>
<dbReference type="EMBL" id="JANRHA010000014">
    <property type="protein sequence ID" value="MDG3016561.1"/>
    <property type="molecule type" value="Genomic_DNA"/>
</dbReference>
<evidence type="ECO:0000313" key="2">
    <source>
        <dbReference type="EMBL" id="MDG3016561.1"/>
    </source>
</evidence>
<dbReference type="AlphaFoldDB" id="A0A9X4M9M3"/>
<dbReference type="Proteomes" id="UP001152755">
    <property type="component" value="Unassembled WGS sequence"/>
</dbReference>